<dbReference type="AlphaFoldDB" id="A0A0A9CWE0"/>
<dbReference type="EMBL" id="GBRH01217286">
    <property type="protein sequence ID" value="JAD80609.1"/>
    <property type="molecule type" value="Transcribed_RNA"/>
</dbReference>
<organism evidence="1">
    <name type="scientific">Arundo donax</name>
    <name type="common">Giant reed</name>
    <name type="synonym">Donax arundinaceus</name>
    <dbReference type="NCBI Taxonomy" id="35708"/>
    <lineage>
        <taxon>Eukaryota</taxon>
        <taxon>Viridiplantae</taxon>
        <taxon>Streptophyta</taxon>
        <taxon>Embryophyta</taxon>
        <taxon>Tracheophyta</taxon>
        <taxon>Spermatophyta</taxon>
        <taxon>Magnoliopsida</taxon>
        <taxon>Liliopsida</taxon>
        <taxon>Poales</taxon>
        <taxon>Poaceae</taxon>
        <taxon>PACMAD clade</taxon>
        <taxon>Arundinoideae</taxon>
        <taxon>Arundineae</taxon>
        <taxon>Arundo</taxon>
    </lineage>
</organism>
<proteinExistence type="predicted"/>
<reference evidence="1" key="2">
    <citation type="journal article" date="2015" name="Data Brief">
        <title>Shoot transcriptome of the giant reed, Arundo donax.</title>
        <authorList>
            <person name="Barrero R.A."/>
            <person name="Guerrero F.D."/>
            <person name="Moolhuijzen P."/>
            <person name="Goolsby J.A."/>
            <person name="Tidwell J."/>
            <person name="Bellgard S.E."/>
            <person name="Bellgard M.I."/>
        </authorList>
    </citation>
    <scope>NUCLEOTIDE SEQUENCE</scope>
    <source>
        <tissue evidence="1">Shoot tissue taken approximately 20 cm above the soil surface</tissue>
    </source>
</reference>
<name>A0A0A9CWE0_ARUDO</name>
<evidence type="ECO:0000313" key="1">
    <source>
        <dbReference type="EMBL" id="JAD80609.1"/>
    </source>
</evidence>
<sequence>MLDELQSCSSCSQELTSNFPSQDVLGLRAVQISIRLMHHISSST</sequence>
<reference evidence="1" key="1">
    <citation type="submission" date="2014-09" db="EMBL/GenBank/DDBJ databases">
        <authorList>
            <person name="Magalhaes I.L.F."/>
            <person name="Oliveira U."/>
            <person name="Santos F.R."/>
            <person name="Vidigal T.H.D.A."/>
            <person name="Brescovit A.D."/>
            <person name="Santos A.J."/>
        </authorList>
    </citation>
    <scope>NUCLEOTIDE SEQUENCE</scope>
    <source>
        <tissue evidence="1">Shoot tissue taken approximately 20 cm above the soil surface</tissue>
    </source>
</reference>
<protein>
    <submittedName>
        <fullName evidence="1">Uncharacterized protein</fullName>
    </submittedName>
</protein>
<accession>A0A0A9CWE0</accession>